<evidence type="ECO:0000256" key="1">
    <source>
        <dbReference type="SAM" id="MobiDB-lite"/>
    </source>
</evidence>
<gene>
    <name evidence="3" type="ORF">ACFQT0_26850</name>
</gene>
<dbReference type="EMBL" id="JBHTEK010000003">
    <property type="protein sequence ID" value="MFC7670595.1"/>
    <property type="molecule type" value="Genomic_DNA"/>
</dbReference>
<evidence type="ECO:0000313" key="4">
    <source>
        <dbReference type="Proteomes" id="UP001596513"/>
    </source>
</evidence>
<protein>
    <submittedName>
        <fullName evidence="3">Uncharacterized protein</fullName>
    </submittedName>
</protein>
<reference evidence="4" key="1">
    <citation type="journal article" date="2019" name="Int. J. Syst. Evol. Microbiol.">
        <title>The Global Catalogue of Microorganisms (GCM) 10K type strain sequencing project: providing services to taxonomists for standard genome sequencing and annotation.</title>
        <authorList>
            <consortium name="The Broad Institute Genomics Platform"/>
            <consortium name="The Broad Institute Genome Sequencing Center for Infectious Disease"/>
            <person name="Wu L."/>
            <person name="Ma J."/>
        </authorList>
    </citation>
    <scope>NUCLEOTIDE SEQUENCE [LARGE SCALE GENOMIC DNA]</scope>
    <source>
        <strain evidence="4">JCM 19635</strain>
    </source>
</reference>
<comment type="caution">
    <text evidence="3">The sequence shown here is derived from an EMBL/GenBank/DDBJ whole genome shotgun (WGS) entry which is preliminary data.</text>
</comment>
<name>A0ABW2UAS0_9BACT</name>
<evidence type="ECO:0000313" key="3">
    <source>
        <dbReference type="EMBL" id="MFC7670595.1"/>
    </source>
</evidence>
<evidence type="ECO:0000256" key="2">
    <source>
        <dbReference type="SAM" id="Phobius"/>
    </source>
</evidence>
<dbReference type="RefSeq" id="WP_380206306.1">
    <property type="nucleotide sequence ID" value="NZ_JBHTEK010000003.1"/>
</dbReference>
<keyword evidence="2" id="KW-1133">Transmembrane helix</keyword>
<feature type="transmembrane region" description="Helical" evidence="2">
    <location>
        <begin position="32"/>
        <end position="57"/>
    </location>
</feature>
<accession>A0ABW2UAS0</accession>
<keyword evidence="2" id="KW-0812">Transmembrane</keyword>
<keyword evidence="4" id="KW-1185">Reference proteome</keyword>
<dbReference type="Proteomes" id="UP001596513">
    <property type="component" value="Unassembled WGS sequence"/>
</dbReference>
<organism evidence="3 4">
    <name type="scientific">Hymenobacter humi</name>
    <dbReference type="NCBI Taxonomy" id="1411620"/>
    <lineage>
        <taxon>Bacteria</taxon>
        <taxon>Pseudomonadati</taxon>
        <taxon>Bacteroidota</taxon>
        <taxon>Cytophagia</taxon>
        <taxon>Cytophagales</taxon>
        <taxon>Hymenobacteraceae</taxon>
        <taxon>Hymenobacter</taxon>
    </lineage>
</organism>
<sequence>MPNYQQGYEDGRNEQRYSAHTSRQFGQGMGTLVAWVIIAGTRLAVEALVAAPFWFLALS</sequence>
<keyword evidence="2" id="KW-0472">Membrane</keyword>
<proteinExistence type="predicted"/>
<feature type="region of interest" description="Disordered" evidence="1">
    <location>
        <begin position="1"/>
        <end position="20"/>
    </location>
</feature>